<feature type="domain" description="Sialate O-acetylesterase" evidence="3">
    <location>
        <begin position="105"/>
        <end position="352"/>
    </location>
</feature>
<dbReference type="InterPro" id="IPR036514">
    <property type="entry name" value="SGNH_hydro_sf"/>
</dbReference>
<dbReference type="EMBL" id="RCZH01000004">
    <property type="protein sequence ID" value="TPG42175.1"/>
    <property type="molecule type" value="Genomic_DNA"/>
</dbReference>
<dbReference type="AlphaFoldDB" id="A0A502EW72"/>
<feature type="signal peptide" evidence="2">
    <location>
        <begin position="1"/>
        <end position="20"/>
    </location>
</feature>
<dbReference type="PANTHER" id="PTHR22901:SF0">
    <property type="entry name" value="SIALATE O-ACETYLESTERASE"/>
    <property type="match status" value="1"/>
</dbReference>
<dbReference type="RefSeq" id="WP_140505479.1">
    <property type="nucleotide sequence ID" value="NZ_RCZH01000004.1"/>
</dbReference>
<accession>A0A502EW72</accession>
<keyword evidence="5" id="KW-1185">Reference proteome</keyword>
<evidence type="ECO:0000313" key="5">
    <source>
        <dbReference type="Proteomes" id="UP000319700"/>
    </source>
</evidence>
<dbReference type="GO" id="GO:0005975">
    <property type="term" value="P:carbohydrate metabolic process"/>
    <property type="evidence" value="ECO:0007669"/>
    <property type="project" value="TreeGrafter"/>
</dbReference>
<keyword evidence="2" id="KW-0732">Signal</keyword>
<dbReference type="Gene3D" id="3.40.50.1110">
    <property type="entry name" value="SGNH hydrolase"/>
    <property type="match status" value="1"/>
</dbReference>
<dbReference type="STRING" id="29533.SAMN05444387_2698"/>
<comment type="caution">
    <text evidence="4">The sequence shown here is derived from an EMBL/GenBank/DDBJ whole genome shotgun (WGS) entry which is preliminary data.</text>
</comment>
<evidence type="ECO:0000256" key="2">
    <source>
        <dbReference type="SAM" id="SignalP"/>
    </source>
</evidence>
<evidence type="ECO:0000313" key="4">
    <source>
        <dbReference type="EMBL" id="TPG42175.1"/>
    </source>
</evidence>
<evidence type="ECO:0000256" key="1">
    <source>
        <dbReference type="ARBA" id="ARBA00022801"/>
    </source>
</evidence>
<gene>
    <name evidence="4" type="ORF">EAH81_07610</name>
</gene>
<keyword evidence="1" id="KW-0378">Hydrolase</keyword>
<protein>
    <submittedName>
        <fullName evidence="4">Sialate O-acetylesterase</fullName>
    </submittedName>
</protein>
<feature type="chain" id="PRO_5021368624" evidence="2">
    <location>
        <begin position="21"/>
        <end position="464"/>
    </location>
</feature>
<dbReference type="Proteomes" id="UP000319700">
    <property type="component" value="Unassembled WGS sequence"/>
</dbReference>
<proteinExistence type="predicted"/>
<dbReference type="SUPFAM" id="SSF52266">
    <property type="entry name" value="SGNH hydrolase"/>
    <property type="match status" value="1"/>
</dbReference>
<sequence length="464" mass="52178">MKNNIFKFVFFLMISSTMVANVTLPNIFGDNMVLQRNSEVKIWGWANPKEEIKLVSSWNNQEYKVVANNQAQWELHIKTPEAGGPYTISIKGYNEVVLKNILIGEVWVCSGQSNMEMSASWGINNGEEEMKNATNPNIRFFLVPKLTATSPQNNLLGNWTESTPETMKYFSAIGYFFAKRLQEDLKNVPIGLISSNWGGTPAEIWMPEEVVQNDPVLLENAKKLNEQEYGPRQPGRAYNAMIYPFVGFKIAGTLWYQGESNVGSLVYDKTLSALITSWRKAWQDEFPFYFVQIAPYKTGSNNFSNVIVRNSQRKILKEVPKTGMVLTSDISDTIDIHPKNKKDVGIRLANLALADTYPEASGLNSNLVNGPLFKGFKIEKNKAIVSFDYAEGLYCKNKISNQFEVAGADGIFFPAEALIKNNQIVLTSKKVANPVKVRFAWGNTIQSDLFNKANLPASCFTEEF</sequence>
<evidence type="ECO:0000259" key="3">
    <source>
        <dbReference type="Pfam" id="PF03629"/>
    </source>
</evidence>
<organism evidence="4 5">
    <name type="scientific">Flavobacterium pectinovorum</name>
    <dbReference type="NCBI Taxonomy" id="29533"/>
    <lineage>
        <taxon>Bacteria</taxon>
        <taxon>Pseudomonadati</taxon>
        <taxon>Bacteroidota</taxon>
        <taxon>Flavobacteriia</taxon>
        <taxon>Flavobacteriales</taxon>
        <taxon>Flavobacteriaceae</taxon>
        <taxon>Flavobacterium</taxon>
    </lineage>
</organism>
<dbReference type="InterPro" id="IPR005181">
    <property type="entry name" value="SASA"/>
</dbReference>
<dbReference type="Pfam" id="PF03629">
    <property type="entry name" value="SASA"/>
    <property type="match status" value="1"/>
</dbReference>
<dbReference type="GO" id="GO:0001681">
    <property type="term" value="F:sialate O-acetylesterase activity"/>
    <property type="evidence" value="ECO:0007669"/>
    <property type="project" value="InterPro"/>
</dbReference>
<dbReference type="InterPro" id="IPR039329">
    <property type="entry name" value="SIAE"/>
</dbReference>
<dbReference type="PANTHER" id="PTHR22901">
    <property type="entry name" value="SIALATE O-ACETYLESTERASE"/>
    <property type="match status" value="1"/>
</dbReference>
<reference evidence="4 5" key="1">
    <citation type="journal article" date="2019" name="Environ. Microbiol.">
        <title>Species interactions and distinct microbial communities in high Arctic permafrost affected cryosols are associated with the CH4 and CO2 gas fluxes.</title>
        <authorList>
            <person name="Altshuler I."/>
            <person name="Hamel J."/>
            <person name="Turney S."/>
            <person name="Magnuson E."/>
            <person name="Levesque R."/>
            <person name="Greer C."/>
            <person name="Whyte L.G."/>
        </authorList>
    </citation>
    <scope>NUCLEOTIDE SEQUENCE [LARGE SCALE GENOMIC DNA]</scope>
    <source>
        <strain evidence="4 5">42</strain>
    </source>
</reference>
<dbReference type="OrthoDB" id="9816001at2"/>
<name>A0A502EW72_9FLAO</name>